<evidence type="ECO:0000256" key="1">
    <source>
        <dbReference type="ARBA" id="ARBA00022679"/>
    </source>
</evidence>
<dbReference type="InterPro" id="IPR000794">
    <property type="entry name" value="Beta-ketoacyl_synthase"/>
</dbReference>
<dbReference type="HOGENOM" id="CLU_2001515_0_0_5"/>
<keyword evidence="1" id="KW-0808">Transferase</keyword>
<dbReference type="GO" id="GO:0005829">
    <property type="term" value="C:cytosol"/>
    <property type="evidence" value="ECO:0007669"/>
    <property type="project" value="TreeGrafter"/>
</dbReference>
<name>C4WNT3_9HYPH</name>
<dbReference type="EMBL" id="ACQA01000002">
    <property type="protein sequence ID" value="EEQ94010.1"/>
    <property type="molecule type" value="Genomic_DNA"/>
</dbReference>
<comment type="caution">
    <text evidence="3">The sequence shown here is derived from an EMBL/GenBank/DDBJ whole genome shotgun (WGS) entry which is preliminary data.</text>
</comment>
<dbReference type="GO" id="GO:0006633">
    <property type="term" value="P:fatty acid biosynthetic process"/>
    <property type="evidence" value="ECO:0007669"/>
    <property type="project" value="TreeGrafter"/>
</dbReference>
<dbReference type="Proteomes" id="UP000004386">
    <property type="component" value="Unassembled WGS sequence"/>
</dbReference>
<dbReference type="Gene3D" id="3.40.47.10">
    <property type="match status" value="1"/>
</dbReference>
<accession>C4WNT3</accession>
<dbReference type="PANTHER" id="PTHR11712:SF321">
    <property type="entry name" value="3-OXOACYL-[ACYL-CARRIER-PROTEIN] SYNTHASE 2"/>
    <property type="match status" value="1"/>
</dbReference>
<dbReference type="Pfam" id="PF00109">
    <property type="entry name" value="ketoacyl-synt"/>
    <property type="match status" value="1"/>
</dbReference>
<feature type="domain" description="Beta-ketoacyl synthase-like N-terminal" evidence="2">
    <location>
        <begin position="20"/>
        <end position="89"/>
    </location>
</feature>
<proteinExistence type="predicted"/>
<dbReference type="InterPro" id="IPR016039">
    <property type="entry name" value="Thiolase-like"/>
</dbReference>
<protein>
    <submittedName>
        <fullName evidence="3">3-oxoacyl-(Acyl carrier protein) synthase II</fullName>
    </submittedName>
</protein>
<dbReference type="SUPFAM" id="SSF53901">
    <property type="entry name" value="Thiolase-like"/>
    <property type="match status" value="1"/>
</dbReference>
<dbReference type="InterPro" id="IPR014030">
    <property type="entry name" value="Ketoacyl_synth_N"/>
</dbReference>
<dbReference type="PANTHER" id="PTHR11712">
    <property type="entry name" value="POLYKETIDE SYNTHASE-RELATED"/>
    <property type="match status" value="1"/>
</dbReference>
<dbReference type="GO" id="GO:0004315">
    <property type="term" value="F:3-oxoacyl-[acyl-carrier-protein] synthase activity"/>
    <property type="evidence" value="ECO:0007669"/>
    <property type="project" value="TreeGrafter"/>
</dbReference>
<gene>
    <name evidence="3" type="ORF">OINT_2001210</name>
</gene>
<dbReference type="AlphaFoldDB" id="C4WNT3"/>
<evidence type="ECO:0000313" key="3">
    <source>
        <dbReference type="EMBL" id="EEQ94010.1"/>
    </source>
</evidence>
<sequence length="124" mass="13386">MRNDRLTAPCLRRTDERPIGDAARLIRSNEADTAICVGTEACVIKVSLAGFAAARSLSTGFNETPEKASRSFDAGFVMGEGAGILVIEAFTQALARSSYHIWSGRRQRHTPGNRDCNISGIRSS</sequence>
<evidence type="ECO:0000313" key="4">
    <source>
        <dbReference type="Proteomes" id="UP000004386"/>
    </source>
</evidence>
<reference evidence="3 4" key="1">
    <citation type="submission" date="2009-05" db="EMBL/GenBank/DDBJ databases">
        <authorList>
            <person name="Setubal J.C."/>
            <person name="Boyle S."/>
            <person name="Crasta O.R."/>
            <person name="Gillespie J.J."/>
            <person name="Kenyon R.W."/>
            <person name="Lu J."/>
            <person name="Mane S."/>
            <person name="Nagrani S."/>
            <person name="Shallom J.M."/>
            <person name="Shallom S."/>
            <person name="Shukla M."/>
            <person name="Snyder E.E."/>
            <person name="Sobral B.W."/>
            <person name="Wattam A.R."/>
            <person name="Will R."/>
            <person name="Williams K."/>
            <person name="Yoo H."/>
            <person name="Munk C."/>
            <person name="Tapia R."/>
            <person name="Green L."/>
            <person name="Rogers Y."/>
            <person name="Detter J.C."/>
            <person name="Bruce D."/>
            <person name="Brettin T.S."/>
            <person name="Tsolis R."/>
        </authorList>
    </citation>
    <scope>NUCLEOTIDE SEQUENCE [LARGE SCALE GENOMIC DNA]</scope>
    <source>
        <strain evidence="3 4">LMG 3301</strain>
    </source>
</reference>
<evidence type="ECO:0000259" key="2">
    <source>
        <dbReference type="Pfam" id="PF00109"/>
    </source>
</evidence>
<organism evidence="3 4">
    <name type="scientific">Brucella intermedia LMG 3301</name>
    <dbReference type="NCBI Taxonomy" id="641118"/>
    <lineage>
        <taxon>Bacteria</taxon>
        <taxon>Pseudomonadati</taxon>
        <taxon>Pseudomonadota</taxon>
        <taxon>Alphaproteobacteria</taxon>
        <taxon>Hyphomicrobiales</taxon>
        <taxon>Brucellaceae</taxon>
        <taxon>Brucella/Ochrobactrum group</taxon>
        <taxon>Brucella</taxon>
    </lineage>
</organism>